<reference evidence="1 2" key="1">
    <citation type="submission" date="2019-03" db="EMBL/GenBank/DDBJ databases">
        <title>Genomic Encyclopedia of Type Strains, Phase IV (KMG-V): Genome sequencing to study the core and pangenomes of soil and plant-associated prokaryotes.</title>
        <authorList>
            <person name="Whitman W."/>
        </authorList>
    </citation>
    <scope>NUCLEOTIDE SEQUENCE [LARGE SCALE GENOMIC DNA]</scope>
    <source>
        <strain evidence="1 2">IE4868</strain>
    </source>
</reference>
<accession>A0A4R3REX3</accession>
<dbReference type="Proteomes" id="UP000295507">
    <property type="component" value="Unassembled WGS sequence"/>
</dbReference>
<sequence length="57" mass="6683">MRQAIKIRRQDAESVAAEERSWKCESCDKMIEEHGDGPHCRHCAMYWEDVRKGVFGD</sequence>
<dbReference type="AlphaFoldDB" id="A0A4R3REX3"/>
<evidence type="ECO:0000313" key="1">
    <source>
        <dbReference type="EMBL" id="TCU34090.1"/>
    </source>
</evidence>
<organism evidence="1 2">
    <name type="scientific">Rhizobium azibense</name>
    <dbReference type="NCBI Taxonomy" id="1136135"/>
    <lineage>
        <taxon>Bacteria</taxon>
        <taxon>Pseudomonadati</taxon>
        <taxon>Pseudomonadota</taxon>
        <taxon>Alphaproteobacteria</taxon>
        <taxon>Hyphomicrobiales</taxon>
        <taxon>Rhizobiaceae</taxon>
        <taxon>Rhizobium/Agrobacterium group</taxon>
        <taxon>Rhizobium</taxon>
    </lineage>
</organism>
<gene>
    <name evidence="1" type="ORF">EV129_11373</name>
</gene>
<dbReference type="EMBL" id="SMBK01000013">
    <property type="protein sequence ID" value="TCU34090.1"/>
    <property type="molecule type" value="Genomic_DNA"/>
</dbReference>
<proteinExistence type="predicted"/>
<evidence type="ECO:0000313" key="2">
    <source>
        <dbReference type="Proteomes" id="UP000295507"/>
    </source>
</evidence>
<name>A0A4R3REX3_9HYPH</name>
<comment type="caution">
    <text evidence="1">The sequence shown here is derived from an EMBL/GenBank/DDBJ whole genome shotgun (WGS) entry which is preliminary data.</text>
</comment>
<protein>
    <submittedName>
        <fullName evidence="1">Uncharacterized protein</fullName>
    </submittedName>
</protein>